<evidence type="ECO:0000313" key="7">
    <source>
        <dbReference type="EMBL" id="KAF7297320.1"/>
    </source>
</evidence>
<dbReference type="RefSeq" id="XP_037217679.1">
    <property type="nucleotide sequence ID" value="XM_037366267.1"/>
</dbReference>
<dbReference type="Gene3D" id="1.25.40.10">
    <property type="entry name" value="Tetratricopeptide repeat domain"/>
    <property type="match status" value="1"/>
</dbReference>
<evidence type="ECO:0000313" key="8">
    <source>
        <dbReference type="Proteomes" id="UP000636479"/>
    </source>
</evidence>
<feature type="region of interest" description="Disordered" evidence="6">
    <location>
        <begin position="42"/>
        <end position="67"/>
    </location>
</feature>
<evidence type="ECO:0000256" key="6">
    <source>
        <dbReference type="SAM" id="MobiDB-lite"/>
    </source>
</evidence>
<dbReference type="InterPro" id="IPR011990">
    <property type="entry name" value="TPR-like_helical_dom_sf"/>
</dbReference>
<comment type="subunit">
    <text evidence="4">Binds to mitochondrial small subunit 15S rRNA.</text>
</comment>
<dbReference type="InterPro" id="IPR002885">
    <property type="entry name" value="PPR_rpt"/>
</dbReference>
<keyword evidence="2" id="KW-0677">Repeat</keyword>
<evidence type="ECO:0000256" key="2">
    <source>
        <dbReference type="ARBA" id="ARBA00022737"/>
    </source>
</evidence>
<dbReference type="OrthoDB" id="5588846at2759"/>
<dbReference type="PANTHER" id="PTHR47936:SF1">
    <property type="entry name" value="PENTATRICOPEPTIDE REPEAT-CONTAINING PROTEIN GUN1, CHLOROPLASTIC"/>
    <property type="match status" value="1"/>
</dbReference>
<keyword evidence="8" id="KW-1185">Reference proteome</keyword>
<dbReference type="AlphaFoldDB" id="A0A8H6SD37"/>
<comment type="function">
    <text evidence="3">Regulates mitochondrial small subunit maturation by controlling 15S rRNA 5'-end processing. Localizes to the 5' precursor of the 15S rRNA in a position that is subsequently occupied by mS47 in the mature yeast mtSSU. Uses structure and sequence-specific RNA recognition, binding to a single-stranded region of the precursor and specifically recognizing bases -6 to -1. The exchange of Ccm1 for mS47 is coupled to the irreversible removal of precursor rRNA that is accompanied by conformational changes of the mitoribosomal proteins uS5m and mS26. These conformational changes signal completion of 5'-end rRNA processing through protection of the mature 5'-end of the 15S rRNA and stabilization of mS47. The removal of the 5' precursor together with the dissociation of Ccm1 may be catalyzed by the 5'-3' exoribonuclease Pet127. Involved in the specific removal of group I introns in mitochondrial encoded transcripts.</text>
</comment>
<name>A0A8H6SD37_9AGAR</name>
<comment type="similarity">
    <text evidence="1">Belongs to the CCM1 family.</text>
</comment>
<dbReference type="EMBL" id="JACAZF010000008">
    <property type="protein sequence ID" value="KAF7297320.1"/>
    <property type="molecule type" value="Genomic_DNA"/>
</dbReference>
<gene>
    <name evidence="7" type="ORF">MIND_00965300</name>
</gene>
<dbReference type="PROSITE" id="PS51375">
    <property type="entry name" value="PPR"/>
    <property type="match status" value="1"/>
</dbReference>
<evidence type="ECO:0000256" key="4">
    <source>
        <dbReference type="ARBA" id="ARBA00044511"/>
    </source>
</evidence>
<proteinExistence type="inferred from homology"/>
<protein>
    <submittedName>
        <fullName evidence="7">Uncharacterized protein</fullName>
    </submittedName>
</protein>
<feature type="compositionally biased region" description="Low complexity" evidence="6">
    <location>
        <begin position="42"/>
        <end position="52"/>
    </location>
</feature>
<organism evidence="7 8">
    <name type="scientific">Mycena indigotica</name>
    <dbReference type="NCBI Taxonomy" id="2126181"/>
    <lineage>
        <taxon>Eukaryota</taxon>
        <taxon>Fungi</taxon>
        <taxon>Dikarya</taxon>
        <taxon>Basidiomycota</taxon>
        <taxon>Agaricomycotina</taxon>
        <taxon>Agaricomycetes</taxon>
        <taxon>Agaricomycetidae</taxon>
        <taxon>Agaricales</taxon>
        <taxon>Marasmiineae</taxon>
        <taxon>Mycenaceae</taxon>
        <taxon>Mycena</taxon>
    </lineage>
</organism>
<feature type="compositionally biased region" description="Polar residues" evidence="6">
    <location>
        <begin position="544"/>
        <end position="559"/>
    </location>
</feature>
<sequence>MHTSTLPSGLWDLTMARLATRTHTFRLGRLGSVHSARHYAQPAFAQSSSPSVSQPPLPIHPAEAGIQGRSLRRRRTNAGALTPRTGRPVASALAELEQRIIALKEVADSEVRAAEEPIYSEDALLALYEDLLANSEPSAPLPELQAPKESTRAIVARLEEQLMLPVTTTIASRHSALLERLAERGSPALEAFKIDPGMELHRRVLQLADAKLQLLGVLPSSSTTVAIPLFTTDEYSALTRLCIQEGDVDAAEQTLELMKRSGVPIPEDSLSLILRQYSDIGNATGADYCLANFLTGPPTESQRHLHISAHLRANPRGRIPESALTILHSYETQSHPAPMQTYSSIISALYATNLSLARAQAWDIFSHMRYVAHPVPDAVLYTQMIRACASPIGNSRSSEPERALDLWTEMTVEQKLKPSVGSYNAIILACARSGVKIYVDEAFRIAKQMLDSNRDAFGRSQYLPDRGTIIALLEGAKRIGDLSRTRWILADMVRGDNTNPSEAVNEEVMMHVFQTYAAYIPPFTRYLAQLKVVQGKSTADVTGVPTATKSDSENANVKSDPTARFTHIPPQTGQEVLQEVDALFARLMSDTGKDESEPASSRGKFSHVQWTPRLVSSYLSVHYQHASIGEVDRLFWSTFKAVGVKPDARCYVEAIEACAGGKTPRQHRLDGLRFAERLWEQYHGLEMGRKASGTPIDARLVERAHGGFIRALALNHQLPLALSQLRIFFNRYPPRDLRKPSALQAFRSTRTVLVGPKPLVRLTTPSEVPDDDVPPFLLFDDVELLHHRLVAKIPQPQKEIGWLKYVCKSYEWALRRRRDSALQAELPKPEKNSKAVTQLD</sequence>
<dbReference type="Pfam" id="PF01535">
    <property type="entry name" value="PPR"/>
    <property type="match status" value="1"/>
</dbReference>
<evidence type="ECO:0000256" key="5">
    <source>
        <dbReference type="PROSITE-ProRule" id="PRU00708"/>
    </source>
</evidence>
<dbReference type="GeneID" id="59348783"/>
<feature type="repeat" description="PPR" evidence="5">
    <location>
        <begin position="231"/>
        <end position="265"/>
    </location>
</feature>
<dbReference type="Proteomes" id="UP000636479">
    <property type="component" value="Unassembled WGS sequence"/>
</dbReference>
<dbReference type="PANTHER" id="PTHR47936">
    <property type="entry name" value="PPR_LONG DOMAIN-CONTAINING PROTEIN"/>
    <property type="match status" value="1"/>
</dbReference>
<dbReference type="GO" id="GO:0031930">
    <property type="term" value="P:mitochondria-nucleus signaling pathway"/>
    <property type="evidence" value="ECO:0007669"/>
    <property type="project" value="TreeGrafter"/>
</dbReference>
<evidence type="ECO:0000256" key="3">
    <source>
        <dbReference type="ARBA" id="ARBA00044493"/>
    </source>
</evidence>
<reference evidence="7" key="1">
    <citation type="submission" date="2020-05" db="EMBL/GenBank/DDBJ databases">
        <title>Mycena genomes resolve the evolution of fungal bioluminescence.</title>
        <authorList>
            <person name="Tsai I.J."/>
        </authorList>
    </citation>
    <scope>NUCLEOTIDE SEQUENCE</scope>
    <source>
        <strain evidence="7">171206Taipei</strain>
    </source>
</reference>
<comment type="caution">
    <text evidence="7">The sequence shown here is derived from an EMBL/GenBank/DDBJ whole genome shotgun (WGS) entry which is preliminary data.</text>
</comment>
<feature type="region of interest" description="Disordered" evidence="6">
    <location>
        <begin position="544"/>
        <end position="568"/>
    </location>
</feature>
<accession>A0A8H6SD37</accession>
<evidence type="ECO:0000256" key="1">
    <source>
        <dbReference type="ARBA" id="ARBA00006192"/>
    </source>
</evidence>